<organism evidence="4 5">
    <name type="scientific">Lolium multiflorum</name>
    <name type="common">Italian ryegrass</name>
    <name type="synonym">Lolium perenne subsp. multiflorum</name>
    <dbReference type="NCBI Taxonomy" id="4521"/>
    <lineage>
        <taxon>Eukaryota</taxon>
        <taxon>Viridiplantae</taxon>
        <taxon>Streptophyta</taxon>
        <taxon>Embryophyta</taxon>
        <taxon>Tracheophyta</taxon>
        <taxon>Spermatophyta</taxon>
        <taxon>Magnoliopsida</taxon>
        <taxon>Liliopsida</taxon>
        <taxon>Poales</taxon>
        <taxon>Poaceae</taxon>
        <taxon>BOP clade</taxon>
        <taxon>Pooideae</taxon>
        <taxon>Poodae</taxon>
        <taxon>Poeae</taxon>
        <taxon>Poeae Chloroplast Group 2 (Poeae type)</taxon>
        <taxon>Loliodinae</taxon>
        <taxon>Loliinae</taxon>
        <taxon>Lolium</taxon>
    </lineage>
</organism>
<reference evidence="4" key="1">
    <citation type="submission" date="2023-07" db="EMBL/GenBank/DDBJ databases">
        <title>A chromosome-level genome assembly of Lolium multiflorum.</title>
        <authorList>
            <person name="Chen Y."/>
            <person name="Copetti D."/>
            <person name="Kolliker R."/>
            <person name="Studer B."/>
        </authorList>
    </citation>
    <scope>NUCLEOTIDE SEQUENCE</scope>
    <source>
        <strain evidence="4">02402/16</strain>
        <tissue evidence="4">Leaf</tissue>
    </source>
</reference>
<dbReference type="AlphaFoldDB" id="A0AAD8R0Z9"/>
<dbReference type="Proteomes" id="UP001231189">
    <property type="component" value="Unassembled WGS sequence"/>
</dbReference>
<keyword evidence="5" id="KW-1185">Reference proteome</keyword>
<feature type="compositionally biased region" description="Basic and acidic residues" evidence="2">
    <location>
        <begin position="122"/>
        <end position="139"/>
    </location>
</feature>
<keyword evidence="1" id="KW-0863">Zinc-finger</keyword>
<feature type="region of interest" description="Disordered" evidence="2">
    <location>
        <begin position="102"/>
        <end position="140"/>
    </location>
</feature>
<dbReference type="Pfam" id="PF14223">
    <property type="entry name" value="Retrotran_gag_2"/>
    <property type="match status" value="1"/>
</dbReference>
<evidence type="ECO:0000313" key="5">
    <source>
        <dbReference type="Proteomes" id="UP001231189"/>
    </source>
</evidence>
<protein>
    <recommendedName>
        <fullName evidence="3">CCHC-type domain-containing protein</fullName>
    </recommendedName>
</protein>
<dbReference type="PANTHER" id="PTHR47592">
    <property type="entry name" value="PBF68 PROTEIN"/>
    <property type="match status" value="1"/>
</dbReference>
<dbReference type="InterPro" id="IPR036875">
    <property type="entry name" value="Znf_CCHC_sf"/>
</dbReference>
<dbReference type="EMBL" id="JAUUTY010000007">
    <property type="protein sequence ID" value="KAK1610723.1"/>
    <property type="molecule type" value="Genomic_DNA"/>
</dbReference>
<sequence>MLAFDERKIIDPFFNKTVMICGDKAMGTHWGIMQAACSKWHDIHEEIDARPVSGADFEQKMRRAVDMYSDETDSQTFNYLNVFAHIENCKKWADVHRNLAKNKDEPYNPDAPAPAASAGRPELGEKKLKEPKKAGHPTERLQASFDKCWADARATPPGGITSNELYIMESFHDIRMVNNRSIVEQGHEIQCIAKELELLKRALPDKFVAGCIIAKLPPSWRNFATTLKHKRQEISVENLIASLDVEEKARAKDTTEKGEGQSSANMVQKKLYSKNKGNNKPSFNKPMKTITFKKKKMINKADLSCFTCGETGHFSKECPERADRKKKARQFNMVIASNADGYGNLFTVVRDSSVLMGNGSHAFVRGVGTVDLKFTSGKIVQLRNVQHVPTMNKNLVSGSLLCRDGFKVVLESNKVVVSKFGQFIVLKPTTKTTPSLYDLAKHTIGTNLEHKKKYNHKKKMDVAAQEKEDEPIFGWANYPLSYEQVHYVALDAHLGFKIARKHWMLVGY</sequence>
<dbReference type="SMART" id="SM00343">
    <property type="entry name" value="ZnF_C2HC"/>
    <property type="match status" value="1"/>
</dbReference>
<name>A0AAD8R0Z9_LOLMU</name>
<dbReference type="Pfam" id="PF22936">
    <property type="entry name" value="Pol_BBD"/>
    <property type="match status" value="1"/>
</dbReference>
<accession>A0AAD8R0Z9</accession>
<dbReference type="Pfam" id="PF00098">
    <property type="entry name" value="zf-CCHC"/>
    <property type="match status" value="1"/>
</dbReference>
<evidence type="ECO:0000313" key="4">
    <source>
        <dbReference type="EMBL" id="KAK1610723.1"/>
    </source>
</evidence>
<dbReference type="GO" id="GO:0008270">
    <property type="term" value="F:zinc ion binding"/>
    <property type="evidence" value="ECO:0007669"/>
    <property type="project" value="UniProtKB-KW"/>
</dbReference>
<dbReference type="PROSITE" id="PS50158">
    <property type="entry name" value="ZF_CCHC"/>
    <property type="match status" value="1"/>
</dbReference>
<evidence type="ECO:0000256" key="1">
    <source>
        <dbReference type="PROSITE-ProRule" id="PRU00047"/>
    </source>
</evidence>
<dbReference type="SUPFAM" id="SSF57756">
    <property type="entry name" value="Retrovirus zinc finger-like domains"/>
    <property type="match status" value="1"/>
</dbReference>
<feature type="domain" description="CCHC-type" evidence="3">
    <location>
        <begin position="305"/>
        <end position="320"/>
    </location>
</feature>
<dbReference type="InterPro" id="IPR001878">
    <property type="entry name" value="Znf_CCHC"/>
</dbReference>
<dbReference type="PANTHER" id="PTHR47592:SF27">
    <property type="entry name" value="OS08G0421700 PROTEIN"/>
    <property type="match status" value="1"/>
</dbReference>
<dbReference type="InterPro" id="IPR054722">
    <property type="entry name" value="PolX-like_BBD"/>
</dbReference>
<keyword evidence="1" id="KW-0862">Zinc</keyword>
<comment type="caution">
    <text evidence="4">The sequence shown here is derived from an EMBL/GenBank/DDBJ whole genome shotgun (WGS) entry which is preliminary data.</text>
</comment>
<dbReference type="GO" id="GO:0003676">
    <property type="term" value="F:nucleic acid binding"/>
    <property type="evidence" value="ECO:0007669"/>
    <property type="project" value="InterPro"/>
</dbReference>
<keyword evidence="1" id="KW-0479">Metal-binding</keyword>
<evidence type="ECO:0000256" key="2">
    <source>
        <dbReference type="SAM" id="MobiDB-lite"/>
    </source>
</evidence>
<evidence type="ECO:0000259" key="3">
    <source>
        <dbReference type="PROSITE" id="PS50158"/>
    </source>
</evidence>
<gene>
    <name evidence="4" type="ORF">QYE76_034396</name>
</gene>
<dbReference type="Gene3D" id="4.10.60.10">
    <property type="entry name" value="Zinc finger, CCHC-type"/>
    <property type="match status" value="1"/>
</dbReference>
<proteinExistence type="predicted"/>